<dbReference type="Gene3D" id="3.40.1190.20">
    <property type="match status" value="1"/>
</dbReference>
<keyword evidence="2" id="KW-0808">Transferase</keyword>
<keyword evidence="2" id="KW-0418">Kinase</keyword>
<feature type="domain" description="Pyridoxamine kinase/Phosphomethylpyrimidine kinase" evidence="1">
    <location>
        <begin position="28"/>
        <end position="279"/>
    </location>
</feature>
<evidence type="ECO:0000259" key="1">
    <source>
        <dbReference type="Pfam" id="PF08543"/>
    </source>
</evidence>
<evidence type="ECO:0000313" key="2">
    <source>
        <dbReference type="EMBL" id="SEA16754.1"/>
    </source>
</evidence>
<dbReference type="Proteomes" id="UP000199041">
    <property type="component" value="Unassembled WGS sequence"/>
</dbReference>
<gene>
    <name evidence="2" type="ORF">SAMN05192529_109143</name>
</gene>
<dbReference type="Pfam" id="PF08543">
    <property type="entry name" value="Phos_pyr_kin"/>
    <property type="match status" value="1"/>
</dbReference>
<sequence length="301" mass="32771">MGINGARLTDLKRSGIAIPFVLSIGGMDPSGGAGLLSDIKTFESCGVYGLGIMSCNTVQTDCALYHIHWESSKRMVAALEKLQNRYFIRAVKVGAMQDFAMLREVVNAIRGFLPDARIAWDPVLKASAGPCFFYLSEQDRKGQNKTDWQNILNLIDVITPNAHEAIILGQLLGLSIGPDSTPTLSALNPCMEHLARVTSVLLKGGHLSEGASADWLFEKSSCLKQGIQVVHGQGRSLLKEKHGSGCVHSSVLTAMLAKNKSLKEAAFQAKCYIEEFLQSTELLLGLHGRLPFFSVCPDNFY</sequence>
<dbReference type="GO" id="GO:0008902">
    <property type="term" value="F:hydroxymethylpyrimidine kinase activity"/>
    <property type="evidence" value="ECO:0007669"/>
    <property type="project" value="TreeGrafter"/>
</dbReference>
<evidence type="ECO:0000313" key="3">
    <source>
        <dbReference type="Proteomes" id="UP000199041"/>
    </source>
</evidence>
<dbReference type="STRING" id="551991.SAMN05192529_109143"/>
<dbReference type="SUPFAM" id="SSF53613">
    <property type="entry name" value="Ribokinase-like"/>
    <property type="match status" value="1"/>
</dbReference>
<name>A0A1H3Z099_9BACT</name>
<reference evidence="2 3" key="1">
    <citation type="submission" date="2016-10" db="EMBL/GenBank/DDBJ databases">
        <authorList>
            <person name="de Groot N.N."/>
        </authorList>
    </citation>
    <scope>NUCLEOTIDE SEQUENCE [LARGE SCALE GENOMIC DNA]</scope>
    <source>
        <strain evidence="2 3">Vu-144</strain>
    </source>
</reference>
<protein>
    <submittedName>
        <fullName evidence="2">Hydroxymethylpyrimidine/phosphomethylpyrimidine kinase</fullName>
    </submittedName>
</protein>
<organism evidence="2 3">
    <name type="scientific">Arachidicoccus rhizosphaerae</name>
    <dbReference type="NCBI Taxonomy" id="551991"/>
    <lineage>
        <taxon>Bacteria</taxon>
        <taxon>Pseudomonadati</taxon>
        <taxon>Bacteroidota</taxon>
        <taxon>Chitinophagia</taxon>
        <taxon>Chitinophagales</taxon>
        <taxon>Chitinophagaceae</taxon>
        <taxon>Arachidicoccus</taxon>
    </lineage>
</organism>
<dbReference type="GO" id="GO:0005829">
    <property type="term" value="C:cytosol"/>
    <property type="evidence" value="ECO:0007669"/>
    <property type="project" value="TreeGrafter"/>
</dbReference>
<keyword evidence="3" id="KW-1185">Reference proteome</keyword>
<dbReference type="AlphaFoldDB" id="A0A1H3Z099"/>
<proteinExistence type="predicted"/>
<dbReference type="RefSeq" id="WP_091397275.1">
    <property type="nucleotide sequence ID" value="NZ_FNQY01000009.1"/>
</dbReference>
<dbReference type="PANTHER" id="PTHR20858">
    <property type="entry name" value="PHOSPHOMETHYLPYRIMIDINE KINASE"/>
    <property type="match status" value="1"/>
</dbReference>
<dbReference type="InterPro" id="IPR013749">
    <property type="entry name" value="PM/HMP-P_kinase-1"/>
</dbReference>
<dbReference type="OrthoDB" id="9810880at2"/>
<dbReference type="PANTHER" id="PTHR20858:SF17">
    <property type="entry name" value="HYDROXYMETHYLPYRIMIDINE_PHOSPHOMETHYLPYRIMIDINE KINASE THI20-RELATED"/>
    <property type="match status" value="1"/>
</dbReference>
<dbReference type="InterPro" id="IPR029056">
    <property type="entry name" value="Ribokinase-like"/>
</dbReference>
<accession>A0A1H3Z099</accession>
<dbReference type="EMBL" id="FNQY01000009">
    <property type="protein sequence ID" value="SEA16754.1"/>
    <property type="molecule type" value="Genomic_DNA"/>
</dbReference>
<dbReference type="GO" id="GO:0008972">
    <property type="term" value="F:phosphomethylpyrimidine kinase activity"/>
    <property type="evidence" value="ECO:0007669"/>
    <property type="project" value="TreeGrafter"/>
</dbReference>
<dbReference type="GO" id="GO:0009228">
    <property type="term" value="P:thiamine biosynthetic process"/>
    <property type="evidence" value="ECO:0007669"/>
    <property type="project" value="TreeGrafter"/>
</dbReference>